<gene>
    <name evidence="4" type="primary">cadR</name>
    <name evidence="4" type="ORF">JQU52_13360</name>
</gene>
<evidence type="ECO:0000256" key="2">
    <source>
        <dbReference type="SAM" id="Coils"/>
    </source>
</evidence>
<organism evidence="4 5">
    <name type="scientific">Paralysiella testudinis</name>
    <dbReference type="NCBI Taxonomy" id="2809020"/>
    <lineage>
        <taxon>Bacteria</taxon>
        <taxon>Pseudomonadati</taxon>
        <taxon>Pseudomonadota</taxon>
        <taxon>Betaproteobacteria</taxon>
        <taxon>Neisseriales</taxon>
        <taxon>Neisseriaceae</taxon>
        <taxon>Paralysiella</taxon>
    </lineage>
</organism>
<dbReference type="InterPro" id="IPR000551">
    <property type="entry name" value="MerR-type_HTH_dom"/>
</dbReference>
<keyword evidence="5" id="KW-1185">Reference proteome</keyword>
<dbReference type="EMBL" id="CP069798">
    <property type="protein sequence ID" value="QRQ81659.1"/>
    <property type="molecule type" value="Genomic_DNA"/>
</dbReference>
<dbReference type="KEGG" id="ptes:JQU52_13360"/>
<dbReference type="AlphaFoldDB" id="A0A892ZL88"/>
<dbReference type="NCBIfam" id="TIGR02047">
    <property type="entry name" value="CadR-PbrR"/>
    <property type="match status" value="1"/>
</dbReference>
<dbReference type="PROSITE" id="PS50937">
    <property type="entry name" value="HTH_MERR_2"/>
    <property type="match status" value="1"/>
</dbReference>
<feature type="coiled-coil region" evidence="2">
    <location>
        <begin position="92"/>
        <end position="119"/>
    </location>
</feature>
<dbReference type="GO" id="GO:0046872">
    <property type="term" value="F:metal ion binding"/>
    <property type="evidence" value="ECO:0007669"/>
    <property type="project" value="InterPro"/>
</dbReference>
<evidence type="ECO:0000313" key="5">
    <source>
        <dbReference type="Proteomes" id="UP000653156"/>
    </source>
</evidence>
<name>A0A892ZL88_9NEIS</name>
<keyword evidence="2" id="KW-0175">Coiled coil</keyword>
<dbReference type="GO" id="GO:0003677">
    <property type="term" value="F:DNA binding"/>
    <property type="evidence" value="ECO:0007669"/>
    <property type="project" value="UniProtKB-KW"/>
</dbReference>
<dbReference type="Pfam" id="PF13411">
    <property type="entry name" value="MerR_1"/>
    <property type="match status" value="1"/>
</dbReference>
<dbReference type="GO" id="GO:0045893">
    <property type="term" value="P:positive regulation of DNA-templated transcription"/>
    <property type="evidence" value="ECO:0007669"/>
    <property type="project" value="InterPro"/>
</dbReference>
<evidence type="ECO:0000259" key="3">
    <source>
        <dbReference type="PROSITE" id="PS50937"/>
    </source>
</evidence>
<protein>
    <submittedName>
        <fullName evidence="4">Cd(II)/Pb(II)-responsive transcriptional regulator</fullName>
    </submittedName>
</protein>
<dbReference type="Gene3D" id="1.10.1660.10">
    <property type="match status" value="1"/>
</dbReference>
<dbReference type="SMART" id="SM00422">
    <property type="entry name" value="HTH_MERR"/>
    <property type="match status" value="1"/>
</dbReference>
<dbReference type="Proteomes" id="UP000653156">
    <property type="component" value="Chromosome"/>
</dbReference>
<feature type="domain" description="HTH merR-type" evidence="3">
    <location>
        <begin position="1"/>
        <end position="70"/>
    </location>
</feature>
<dbReference type="PANTHER" id="PTHR30204:SF92">
    <property type="entry name" value="HTH-TYPE TRANSCRIPTIONAL REGULATOR ZNTR"/>
    <property type="match status" value="1"/>
</dbReference>
<evidence type="ECO:0000256" key="1">
    <source>
        <dbReference type="ARBA" id="ARBA00023125"/>
    </source>
</evidence>
<proteinExistence type="predicted"/>
<keyword evidence="1" id="KW-0238">DNA-binding</keyword>
<dbReference type="InterPro" id="IPR009061">
    <property type="entry name" value="DNA-bd_dom_put_sf"/>
</dbReference>
<dbReference type="RefSeq" id="WP_230338958.1">
    <property type="nucleotide sequence ID" value="NZ_CP069798.1"/>
</dbReference>
<dbReference type="SUPFAM" id="SSF46955">
    <property type="entry name" value="Putative DNA-binding domain"/>
    <property type="match status" value="1"/>
</dbReference>
<dbReference type="GO" id="GO:0003700">
    <property type="term" value="F:DNA-binding transcription factor activity"/>
    <property type="evidence" value="ECO:0007669"/>
    <property type="project" value="InterPro"/>
</dbReference>
<dbReference type="CDD" id="cd04784">
    <property type="entry name" value="HTH_CadR-PbrR"/>
    <property type="match status" value="1"/>
</dbReference>
<dbReference type="InterPro" id="IPR047057">
    <property type="entry name" value="MerR_fam"/>
</dbReference>
<accession>A0A892ZL88</accession>
<dbReference type="InterPro" id="IPR011791">
    <property type="entry name" value="CadR-PbrR"/>
</dbReference>
<reference evidence="4" key="1">
    <citation type="submission" date="2021-02" db="EMBL/GenBank/DDBJ databases">
        <title>Neisseriaceae sp. 26B isolated from the cloaca of a Common Toad-headed Turtle (Mesoclemmys nasuta).</title>
        <authorList>
            <person name="Spergser J."/>
            <person name="Busse H.-J."/>
        </authorList>
    </citation>
    <scope>NUCLEOTIDE SEQUENCE</scope>
    <source>
        <strain evidence="4">26B</strain>
    </source>
</reference>
<sequence>MKIGELAKQTGCPVETIRYYEHEGLLPPAGRNPANNYREYGAAHLERLVFIRRCRTLEMTRQEIRELLHARAAPNDSCTSINSLIDEHITHVQTRVAELKALEQQLIQLRRQCQAAHTNRDCGILRSLDNSVADGSTAPAQHHSGLAKPLA</sequence>
<dbReference type="PANTHER" id="PTHR30204">
    <property type="entry name" value="REDOX-CYCLING DRUG-SENSING TRANSCRIPTIONAL ACTIVATOR SOXR"/>
    <property type="match status" value="1"/>
</dbReference>
<evidence type="ECO:0000313" key="4">
    <source>
        <dbReference type="EMBL" id="QRQ81659.1"/>
    </source>
</evidence>